<feature type="transmembrane region" description="Helical" evidence="1">
    <location>
        <begin position="12"/>
        <end position="30"/>
    </location>
</feature>
<dbReference type="InterPro" id="IPR024425">
    <property type="entry name" value="LiaF-like_C"/>
</dbReference>
<organism evidence="4 5">
    <name type="scientific">Lapidilactobacillus concavus DSM 17758</name>
    <dbReference type="NCBI Taxonomy" id="1423735"/>
    <lineage>
        <taxon>Bacteria</taxon>
        <taxon>Bacillati</taxon>
        <taxon>Bacillota</taxon>
        <taxon>Bacilli</taxon>
        <taxon>Lactobacillales</taxon>
        <taxon>Lactobacillaceae</taxon>
        <taxon>Lapidilactobacillus</taxon>
    </lineage>
</organism>
<feature type="domain" description="Cell wall-active antibiotics response LiaF-like C-terminal" evidence="2">
    <location>
        <begin position="171"/>
        <end position="231"/>
    </location>
</feature>
<dbReference type="OrthoDB" id="2249781at2"/>
<reference evidence="4 5" key="1">
    <citation type="journal article" date="2015" name="Genome Announc.">
        <title>Expanding the biotechnology potential of lactobacilli through comparative genomics of 213 strains and associated genera.</title>
        <authorList>
            <person name="Sun Z."/>
            <person name="Harris H.M."/>
            <person name="McCann A."/>
            <person name="Guo C."/>
            <person name="Argimon S."/>
            <person name="Zhang W."/>
            <person name="Yang X."/>
            <person name="Jeffery I.B."/>
            <person name="Cooney J.C."/>
            <person name="Kagawa T.F."/>
            <person name="Liu W."/>
            <person name="Song Y."/>
            <person name="Salvetti E."/>
            <person name="Wrobel A."/>
            <person name="Rasinkangas P."/>
            <person name="Parkhill J."/>
            <person name="Rea M.C."/>
            <person name="O'Sullivan O."/>
            <person name="Ritari J."/>
            <person name="Douillard F.P."/>
            <person name="Paul Ross R."/>
            <person name="Yang R."/>
            <person name="Briner A.E."/>
            <person name="Felis G.E."/>
            <person name="de Vos W.M."/>
            <person name="Barrangou R."/>
            <person name="Klaenhammer T.R."/>
            <person name="Caufield P.W."/>
            <person name="Cui Y."/>
            <person name="Zhang H."/>
            <person name="O'Toole P.W."/>
        </authorList>
    </citation>
    <scope>NUCLEOTIDE SEQUENCE [LARGE SCALE GENOMIC DNA]</scope>
    <source>
        <strain evidence="4 5">DSM 17758</strain>
    </source>
</reference>
<keyword evidence="1" id="KW-0472">Membrane</keyword>
<dbReference type="STRING" id="1423735.FC15_GL000469"/>
<dbReference type="PATRIC" id="fig|1423735.3.peg.484"/>
<feature type="transmembrane region" description="Helical" evidence="1">
    <location>
        <begin position="36"/>
        <end position="52"/>
    </location>
</feature>
<protein>
    <submittedName>
        <fullName evidence="4">Uncharacterized protein</fullName>
    </submittedName>
</protein>
<feature type="domain" description="LiaF transmembrane" evidence="3">
    <location>
        <begin position="12"/>
        <end position="108"/>
    </location>
</feature>
<sequence>MNNTKTKWGHWFWGLFFLVCAFIVVASKMNLLSYHPGFWTLAFTFILAAAAIKSFVSWSFFGGVFSLAFISILYAQPLGIKGLVPWTVLGVALLISIGLSLVFQPLKRKYYHHRPFVVYDSDKPGHRKIVIGREHIGETGMHKGESKTDNESNVDVNIRLGSTIRYIQSQNFQRATVNMMIGEAKLYFDQAIIIDDPAVVEIYGNIGEIDLYFPKTWDVQTHFDTFIGDLEEKGLSTKTGPVVHLIGHLQIGEITIHYI</sequence>
<keyword evidence="1" id="KW-1133">Transmembrane helix</keyword>
<dbReference type="Pfam" id="PF22570">
    <property type="entry name" value="LiaF-TM"/>
    <property type="match status" value="1"/>
</dbReference>
<proteinExistence type="predicted"/>
<dbReference type="RefSeq" id="WP_057825363.1">
    <property type="nucleotide sequence ID" value="NZ_AZFX01000082.1"/>
</dbReference>
<keyword evidence="1" id="KW-0812">Transmembrane</keyword>
<dbReference type="InterPro" id="IPR054331">
    <property type="entry name" value="LiaF_TM"/>
</dbReference>
<gene>
    <name evidence="4" type="ORF">FC15_GL000469</name>
</gene>
<comment type="caution">
    <text evidence="4">The sequence shown here is derived from an EMBL/GenBank/DDBJ whole genome shotgun (WGS) entry which is preliminary data.</text>
</comment>
<evidence type="ECO:0000313" key="4">
    <source>
        <dbReference type="EMBL" id="KRM08592.1"/>
    </source>
</evidence>
<dbReference type="AlphaFoldDB" id="A0A0R1VS62"/>
<evidence type="ECO:0000256" key="1">
    <source>
        <dbReference type="SAM" id="Phobius"/>
    </source>
</evidence>
<dbReference type="Pfam" id="PF09922">
    <property type="entry name" value="LiaF-like_C"/>
    <property type="match status" value="1"/>
</dbReference>
<feature type="transmembrane region" description="Helical" evidence="1">
    <location>
        <begin position="83"/>
        <end position="103"/>
    </location>
</feature>
<name>A0A0R1VS62_9LACO</name>
<evidence type="ECO:0000259" key="2">
    <source>
        <dbReference type="Pfam" id="PF09922"/>
    </source>
</evidence>
<evidence type="ECO:0000313" key="5">
    <source>
        <dbReference type="Proteomes" id="UP000051315"/>
    </source>
</evidence>
<accession>A0A0R1VS62</accession>
<dbReference type="Proteomes" id="UP000051315">
    <property type="component" value="Unassembled WGS sequence"/>
</dbReference>
<keyword evidence="5" id="KW-1185">Reference proteome</keyword>
<evidence type="ECO:0000259" key="3">
    <source>
        <dbReference type="Pfam" id="PF22570"/>
    </source>
</evidence>
<dbReference type="EMBL" id="AZFX01000082">
    <property type="protein sequence ID" value="KRM08592.1"/>
    <property type="molecule type" value="Genomic_DNA"/>
</dbReference>
<feature type="transmembrane region" description="Helical" evidence="1">
    <location>
        <begin position="59"/>
        <end position="77"/>
    </location>
</feature>